<name>F5L6A2_CALTT</name>
<organism evidence="2 4">
    <name type="scientific">Caldalkalibacillus thermarum (strain TA2.A1)</name>
    <dbReference type="NCBI Taxonomy" id="986075"/>
    <lineage>
        <taxon>Bacteria</taxon>
        <taxon>Bacillati</taxon>
        <taxon>Bacillota</taxon>
        <taxon>Bacilli</taxon>
        <taxon>Bacillales</taxon>
        <taxon>Bacillaceae</taxon>
        <taxon>Caldalkalibacillus</taxon>
    </lineage>
</organism>
<dbReference type="InterPro" id="IPR030395">
    <property type="entry name" value="GP_PDE_dom"/>
</dbReference>
<dbReference type="GO" id="GO:0008081">
    <property type="term" value="F:phosphoric diester hydrolase activity"/>
    <property type="evidence" value="ECO:0007669"/>
    <property type="project" value="InterPro"/>
</dbReference>
<evidence type="ECO:0000313" key="2">
    <source>
        <dbReference type="EMBL" id="EGL83152.1"/>
    </source>
</evidence>
<evidence type="ECO:0000259" key="1">
    <source>
        <dbReference type="PROSITE" id="PS51704"/>
    </source>
</evidence>
<reference evidence="3" key="3">
    <citation type="submission" date="2021-08" db="EMBL/GenBank/DDBJ databases">
        <authorList>
            <person name="de Jong S."/>
            <person name="van den Broek M."/>
            <person name="Merkel A."/>
            <person name="de la Torre Cortes P."/>
            <person name="Kalamorz F."/>
            <person name="Cook G."/>
            <person name="van Loosdrecht M."/>
            <person name="McMillan D."/>
        </authorList>
    </citation>
    <scope>NUCLEOTIDE SEQUENCE</scope>
    <source>
        <strain evidence="3">TA2.A1</strain>
    </source>
</reference>
<dbReference type="Proteomes" id="UP000825179">
    <property type="component" value="Chromosome"/>
</dbReference>
<reference evidence="3 5" key="2">
    <citation type="journal article" date="2020" name="Extremophiles">
        <title>Genomic analysis of Caldalkalibacillus thermarum TA2.A1 reveals aerobic alkaliphilic metabolism and evolutionary hallmarks linking alkaliphilic bacteria and plant life.</title>
        <authorList>
            <person name="de Jong S.I."/>
            <person name="van den Broek M.A."/>
            <person name="Merkel A.Y."/>
            <person name="de la Torre Cortes P."/>
            <person name="Kalamorz F."/>
            <person name="Cook G.M."/>
            <person name="van Loosdrecht M.C.M."/>
            <person name="McMillan D.G.G."/>
        </authorList>
    </citation>
    <scope>NUCLEOTIDE SEQUENCE [LARGE SCALE GENOMIC DNA]</scope>
    <source>
        <strain evidence="3 5">TA2.A1</strain>
    </source>
</reference>
<evidence type="ECO:0000313" key="3">
    <source>
        <dbReference type="EMBL" id="QZT34848.1"/>
    </source>
</evidence>
<dbReference type="CDD" id="cd08563">
    <property type="entry name" value="GDPD_TtGDE_like"/>
    <property type="match status" value="1"/>
</dbReference>
<gene>
    <name evidence="2" type="ORF">CathTA2_1315</name>
    <name evidence="3" type="ORF">HUR95_06235</name>
</gene>
<reference evidence="2 4" key="1">
    <citation type="journal article" date="2011" name="J. Bacteriol.">
        <title>Draft genome sequence of the thermoalkaliphilic Caldalkalibacillus thermarum strain TA2.A1.</title>
        <authorList>
            <person name="Kalamorz F."/>
            <person name="Keis S."/>
            <person name="McMillan D.G."/>
            <person name="Olsson K."/>
            <person name="Stanton J.A."/>
            <person name="Stockwell P."/>
            <person name="Black M.A."/>
            <person name="Klingeman D.M."/>
            <person name="Land M.L."/>
            <person name="Han C.S."/>
            <person name="Martin S.L."/>
            <person name="Becher S.A."/>
            <person name="Peddie C.J."/>
            <person name="Morgan H.W."/>
            <person name="Matthies D."/>
            <person name="Preiss L."/>
            <person name="Meier T."/>
            <person name="Brown S.D."/>
            <person name="Cook G.M."/>
        </authorList>
    </citation>
    <scope>NUCLEOTIDE SEQUENCE [LARGE SCALE GENOMIC DNA]</scope>
    <source>
        <strain evidence="2 4">TA2.A1</strain>
    </source>
</reference>
<dbReference type="KEGG" id="cthu:HUR95_06235"/>
<dbReference type="AlphaFoldDB" id="F5L6A2"/>
<sequence>MLIFGHRGASGYAPENTLAAFELALEQGCTALELDVQLTRDEQLVVIHDFWVDRTTNGTGLVREMELEQIRQLDAGAWYDAKFAGEKIPTLEEVLNLVPEHILLNLELKIIPRMRGNIEQLVIDLLMSKNRQHQVIISSFDHSAIQIVQEYLPEIKTGLLLYGQLLDLPKYINANELDLFSIHPAYPYLTEHTVAVLNRLKKPIYTYTVNRSEDLGWCYQYGVDGVITDYPDQAQKLLEVYR</sequence>
<dbReference type="EMBL" id="AFCE01000122">
    <property type="protein sequence ID" value="EGL83152.1"/>
    <property type="molecule type" value="Genomic_DNA"/>
</dbReference>
<dbReference type="Pfam" id="PF03009">
    <property type="entry name" value="GDPD"/>
    <property type="match status" value="1"/>
</dbReference>
<dbReference type="GO" id="GO:0006629">
    <property type="term" value="P:lipid metabolic process"/>
    <property type="evidence" value="ECO:0007669"/>
    <property type="project" value="InterPro"/>
</dbReference>
<proteinExistence type="predicted"/>
<keyword evidence="5" id="KW-1185">Reference proteome</keyword>
<dbReference type="PROSITE" id="PS51704">
    <property type="entry name" value="GP_PDE"/>
    <property type="match status" value="1"/>
</dbReference>
<protein>
    <submittedName>
        <fullName evidence="3">Glycerophosphodiester phosphodiesterase</fullName>
    </submittedName>
    <submittedName>
        <fullName evidence="2">Glycerophosphoryl diester phosphodiesterase</fullName>
    </submittedName>
</protein>
<accession>F5L6A2</accession>
<dbReference type="RefSeq" id="WP_007504235.1">
    <property type="nucleotide sequence ID" value="NZ_AFCE01000122.1"/>
</dbReference>
<dbReference type="OrthoDB" id="384721at2"/>
<dbReference type="Gene3D" id="3.20.20.190">
    <property type="entry name" value="Phosphatidylinositol (PI) phosphodiesterase"/>
    <property type="match status" value="1"/>
</dbReference>
<dbReference type="eggNOG" id="COG0584">
    <property type="taxonomic scope" value="Bacteria"/>
</dbReference>
<dbReference type="SUPFAM" id="SSF51695">
    <property type="entry name" value="PLC-like phosphodiesterases"/>
    <property type="match status" value="1"/>
</dbReference>
<evidence type="ECO:0000313" key="4">
    <source>
        <dbReference type="Proteomes" id="UP000010716"/>
    </source>
</evidence>
<dbReference type="Proteomes" id="UP000010716">
    <property type="component" value="Unassembled WGS sequence"/>
</dbReference>
<dbReference type="PANTHER" id="PTHR46211">
    <property type="entry name" value="GLYCEROPHOSPHORYL DIESTER PHOSPHODIESTERASE"/>
    <property type="match status" value="1"/>
</dbReference>
<dbReference type="InterPro" id="IPR017946">
    <property type="entry name" value="PLC-like_Pdiesterase_TIM-brl"/>
</dbReference>
<evidence type="ECO:0000313" key="5">
    <source>
        <dbReference type="Proteomes" id="UP000825179"/>
    </source>
</evidence>
<dbReference type="PANTHER" id="PTHR46211:SF1">
    <property type="entry name" value="GLYCEROPHOSPHODIESTER PHOSPHODIESTERASE, CYTOPLASMIC"/>
    <property type="match status" value="1"/>
</dbReference>
<feature type="domain" description="GP-PDE" evidence="1">
    <location>
        <begin position="1"/>
        <end position="238"/>
    </location>
</feature>
<dbReference type="EMBL" id="CP082237">
    <property type="protein sequence ID" value="QZT34848.1"/>
    <property type="molecule type" value="Genomic_DNA"/>
</dbReference>